<evidence type="ECO:0000256" key="1">
    <source>
        <dbReference type="ARBA" id="ARBA00009381"/>
    </source>
</evidence>
<evidence type="ECO:0000313" key="8">
    <source>
        <dbReference type="Proteomes" id="UP001238603"/>
    </source>
</evidence>
<comment type="similarity">
    <text evidence="1">Belongs to the gamma-glutamyltransferase family.</text>
</comment>
<dbReference type="Pfam" id="PF01019">
    <property type="entry name" value="G_glu_transpept"/>
    <property type="match status" value="1"/>
</dbReference>
<keyword evidence="4" id="KW-0865">Zymogen</keyword>
<keyword evidence="6" id="KW-0732">Signal</keyword>
<gene>
    <name evidence="7" type="ORF">QRD43_18215</name>
</gene>
<dbReference type="InterPro" id="IPR029055">
    <property type="entry name" value="Ntn_hydrolases_N"/>
</dbReference>
<dbReference type="PANTHER" id="PTHR43199:SF1">
    <property type="entry name" value="GLUTATHIONE HYDROLASE PROENZYME"/>
    <property type="match status" value="1"/>
</dbReference>
<evidence type="ECO:0000256" key="2">
    <source>
        <dbReference type="ARBA" id="ARBA00022679"/>
    </source>
</evidence>
<evidence type="ECO:0000256" key="6">
    <source>
        <dbReference type="SAM" id="SignalP"/>
    </source>
</evidence>
<dbReference type="Gene3D" id="3.60.20.40">
    <property type="match status" value="1"/>
</dbReference>
<dbReference type="SUPFAM" id="SSF56235">
    <property type="entry name" value="N-terminal nucleophile aminohydrolases (Ntn hydrolases)"/>
    <property type="match status" value="1"/>
</dbReference>
<keyword evidence="2" id="KW-0808">Transferase</keyword>
<reference evidence="7 8" key="1">
    <citation type="submission" date="2023-06" db="EMBL/GenBank/DDBJ databases">
        <title>Pelomonas sp. APW6 16S ribosomal RNA gene genome sequencing and assembly.</title>
        <authorList>
            <person name="Woo H."/>
        </authorList>
    </citation>
    <scope>NUCLEOTIDE SEQUENCE [LARGE SCALE GENOMIC DNA]</scope>
    <source>
        <strain evidence="7 8">APW6</strain>
    </source>
</reference>
<dbReference type="Proteomes" id="UP001238603">
    <property type="component" value="Unassembled WGS sequence"/>
</dbReference>
<dbReference type="InterPro" id="IPR043137">
    <property type="entry name" value="GGT_ssub_C"/>
</dbReference>
<feature type="compositionally biased region" description="Low complexity" evidence="5">
    <location>
        <begin position="32"/>
        <end position="53"/>
    </location>
</feature>
<feature type="region of interest" description="Disordered" evidence="5">
    <location>
        <begin position="600"/>
        <end position="620"/>
    </location>
</feature>
<feature type="signal peptide" evidence="6">
    <location>
        <begin position="1"/>
        <end position="17"/>
    </location>
</feature>
<dbReference type="InterPro" id="IPR051792">
    <property type="entry name" value="GGT_bact"/>
</dbReference>
<evidence type="ECO:0000256" key="5">
    <source>
        <dbReference type="SAM" id="MobiDB-lite"/>
    </source>
</evidence>
<organism evidence="7 8">
    <name type="scientific">Roseateles subflavus</name>
    <dbReference type="NCBI Taxonomy" id="3053353"/>
    <lineage>
        <taxon>Bacteria</taxon>
        <taxon>Pseudomonadati</taxon>
        <taxon>Pseudomonadota</taxon>
        <taxon>Betaproteobacteria</taxon>
        <taxon>Burkholderiales</taxon>
        <taxon>Sphaerotilaceae</taxon>
        <taxon>Roseateles</taxon>
    </lineage>
</organism>
<dbReference type="EMBL" id="JASVDS010000005">
    <property type="protein sequence ID" value="MDL5033851.1"/>
    <property type="molecule type" value="Genomic_DNA"/>
</dbReference>
<evidence type="ECO:0000313" key="7">
    <source>
        <dbReference type="EMBL" id="MDL5033851.1"/>
    </source>
</evidence>
<proteinExistence type="inferred from homology"/>
<dbReference type="RefSeq" id="WP_285983967.1">
    <property type="nucleotide sequence ID" value="NZ_JASVDS010000005.1"/>
</dbReference>
<name>A0ABT7LQT4_9BURK</name>
<feature type="compositionally biased region" description="Basic and acidic residues" evidence="5">
    <location>
        <begin position="608"/>
        <end position="620"/>
    </location>
</feature>
<accession>A0ABT7LQT4</accession>
<dbReference type="Gene3D" id="1.10.246.130">
    <property type="match status" value="1"/>
</dbReference>
<sequence length="620" mass="65684">MAALALLGSGLAGCAQAPLTSPSLSPTPSPAPSAASSAAASALAAQQAQPESESGWEDKPGWRLPHGGVAAANPLAVDAGVAMLRAGGNALDAAIAVQMVLTLVEPQSSGIGGGAFLLHWDGRRLRAFDGRETAPAAADESLFLQPDGKPMPFMQAVVGGRSVGTPGLLRMLAQAHAVEGRLPWAQLFEPAIRLSEQGFPVSARFQKLLAEDEFLAKDPVAARYFLDAAGKPWPRGHLLRNPALAEVFRRIAREGAEAFYRGPIAEDLVRRVRSHPVNPGTLALSDLAAYRPKEREPLCTDWSGPGRQPWRLCGFPPPSSGHLTIMQMLGMLPPVPAAEALQAGKPGADWLHRYTEVARLAFADRNQYIADPDFVQAPGGRWETLLAPDYLRQRARLVGERSMGQAQPGQPAPQRSAYAPMAAQPEYGTSHISVVDREGRAVAMTTTIEAVFGAHVMSDGGTGLPGGFLLNNELTDFSLVPRDALGRPVANRVEPGKRPRSSMSPTLVFNPQDGRLMMSLGSPGGQGIIHYVAKSLIGVQDWGLDLQQAFALPNVASFNGPTVLEAGQFPAATKEALKARGHTVVERDMTSGLHGLQRQGAGWFGAADPRREGAARGADQ</sequence>
<keyword evidence="3" id="KW-0378">Hydrolase</keyword>
<dbReference type="PRINTS" id="PR01210">
    <property type="entry name" value="GGTRANSPTASE"/>
</dbReference>
<evidence type="ECO:0000256" key="4">
    <source>
        <dbReference type="ARBA" id="ARBA00023145"/>
    </source>
</evidence>
<keyword evidence="8" id="KW-1185">Reference proteome</keyword>
<evidence type="ECO:0000256" key="3">
    <source>
        <dbReference type="ARBA" id="ARBA00022801"/>
    </source>
</evidence>
<dbReference type="InterPro" id="IPR043138">
    <property type="entry name" value="GGT_lsub"/>
</dbReference>
<dbReference type="PANTHER" id="PTHR43199">
    <property type="entry name" value="GLUTATHIONE HYDROLASE"/>
    <property type="match status" value="1"/>
</dbReference>
<feature type="region of interest" description="Disordered" evidence="5">
    <location>
        <begin position="17"/>
        <end position="65"/>
    </location>
</feature>
<feature type="chain" id="PRO_5045094104" evidence="6">
    <location>
        <begin position="18"/>
        <end position="620"/>
    </location>
</feature>
<protein>
    <submittedName>
        <fullName evidence="7">Gamma-glutamyltransferase family protein</fullName>
    </submittedName>
</protein>
<comment type="caution">
    <text evidence="7">The sequence shown here is derived from an EMBL/GenBank/DDBJ whole genome shotgun (WGS) entry which is preliminary data.</text>
</comment>